<reference evidence="1" key="1">
    <citation type="submission" date="2018-05" db="EMBL/GenBank/DDBJ databases">
        <authorList>
            <person name="Lanie J.A."/>
            <person name="Ng W.-L."/>
            <person name="Kazmierczak K.M."/>
            <person name="Andrzejewski T.M."/>
            <person name="Davidsen T.M."/>
            <person name="Wayne K.J."/>
            <person name="Tettelin H."/>
            <person name="Glass J.I."/>
            <person name="Rusch D."/>
            <person name="Podicherti R."/>
            <person name="Tsui H.-C.T."/>
            <person name="Winkler M.E."/>
        </authorList>
    </citation>
    <scope>NUCLEOTIDE SEQUENCE</scope>
</reference>
<proteinExistence type="predicted"/>
<accession>A0A382HYK4</accession>
<name>A0A382HYK4_9ZZZZ</name>
<feature type="non-terminal residue" evidence="1">
    <location>
        <position position="1"/>
    </location>
</feature>
<dbReference type="AlphaFoldDB" id="A0A382HYK4"/>
<dbReference type="EMBL" id="UINC01063977">
    <property type="protein sequence ID" value="SVB92169.1"/>
    <property type="molecule type" value="Genomic_DNA"/>
</dbReference>
<protein>
    <submittedName>
        <fullName evidence="1">Uncharacterized protein</fullName>
    </submittedName>
</protein>
<evidence type="ECO:0000313" key="1">
    <source>
        <dbReference type="EMBL" id="SVB92169.1"/>
    </source>
</evidence>
<gene>
    <name evidence="1" type="ORF">METZ01_LOCUS245023</name>
</gene>
<sequence length="65" mass="7522">RVSFLIKHRGKPYKVALIACARKILVWSWEIFVNNTTFDTTITSPFPYKRLISALRYIGGTHLIV</sequence>
<organism evidence="1">
    <name type="scientific">marine metagenome</name>
    <dbReference type="NCBI Taxonomy" id="408172"/>
    <lineage>
        <taxon>unclassified sequences</taxon>
        <taxon>metagenomes</taxon>
        <taxon>ecological metagenomes</taxon>
    </lineage>
</organism>